<comment type="caution">
    <text evidence="2">The sequence shown here is derived from an EMBL/GenBank/DDBJ whole genome shotgun (WGS) entry which is preliminary data.</text>
</comment>
<name>A0AAQ4FKA3_AMBAM</name>
<protein>
    <submittedName>
        <fullName evidence="2">Uncharacterized protein</fullName>
    </submittedName>
</protein>
<dbReference type="Proteomes" id="UP001321473">
    <property type="component" value="Unassembled WGS sequence"/>
</dbReference>
<dbReference type="EMBL" id="JARKHS020001541">
    <property type="protein sequence ID" value="KAK8787697.1"/>
    <property type="molecule type" value="Genomic_DNA"/>
</dbReference>
<accession>A0AAQ4FKA3</accession>
<gene>
    <name evidence="2" type="ORF">V5799_022531</name>
</gene>
<sequence>MDAVASRGSTSQLRKPQPGVQLSEMCRTALPMRDCGARGDLMARNTASVSSCTQLHWKPEAYAQDLNPVHVVIRLPTRHPRFEAPVPAVVFVCAVALFLYLDSELWACVWHHCALLISWSSAAHRAHLPLFTDRNKVARPTCMASTESYVNRSQDPCVIVHRRVCDRWNHHEPSVLPAAEDGLCGFALNSK</sequence>
<evidence type="ECO:0000313" key="3">
    <source>
        <dbReference type="Proteomes" id="UP001321473"/>
    </source>
</evidence>
<dbReference type="AlphaFoldDB" id="A0AAQ4FKA3"/>
<keyword evidence="3" id="KW-1185">Reference proteome</keyword>
<evidence type="ECO:0000256" key="1">
    <source>
        <dbReference type="SAM" id="MobiDB-lite"/>
    </source>
</evidence>
<feature type="region of interest" description="Disordered" evidence="1">
    <location>
        <begin position="1"/>
        <end position="21"/>
    </location>
</feature>
<proteinExistence type="predicted"/>
<organism evidence="2 3">
    <name type="scientific">Amblyomma americanum</name>
    <name type="common">Lone star tick</name>
    <dbReference type="NCBI Taxonomy" id="6943"/>
    <lineage>
        <taxon>Eukaryota</taxon>
        <taxon>Metazoa</taxon>
        <taxon>Ecdysozoa</taxon>
        <taxon>Arthropoda</taxon>
        <taxon>Chelicerata</taxon>
        <taxon>Arachnida</taxon>
        <taxon>Acari</taxon>
        <taxon>Parasitiformes</taxon>
        <taxon>Ixodida</taxon>
        <taxon>Ixodoidea</taxon>
        <taxon>Ixodidae</taxon>
        <taxon>Amblyomminae</taxon>
        <taxon>Amblyomma</taxon>
    </lineage>
</organism>
<evidence type="ECO:0000313" key="2">
    <source>
        <dbReference type="EMBL" id="KAK8787697.1"/>
    </source>
</evidence>
<reference evidence="2 3" key="1">
    <citation type="journal article" date="2023" name="Arcadia Sci">
        <title>De novo assembly of a long-read Amblyomma americanum tick genome.</title>
        <authorList>
            <person name="Chou S."/>
            <person name="Poskanzer K.E."/>
            <person name="Rollins M."/>
            <person name="Thuy-Boun P.S."/>
        </authorList>
    </citation>
    <scope>NUCLEOTIDE SEQUENCE [LARGE SCALE GENOMIC DNA]</scope>
    <source>
        <strain evidence="2">F_SG_1</strain>
        <tissue evidence="2">Salivary glands</tissue>
    </source>
</reference>